<feature type="transmembrane region" description="Helical" evidence="9">
    <location>
        <begin position="16"/>
        <end position="38"/>
    </location>
</feature>
<evidence type="ECO:0000256" key="6">
    <source>
        <dbReference type="ARBA" id="ARBA00022840"/>
    </source>
</evidence>
<feature type="transmembrane region" description="Helical" evidence="9">
    <location>
        <begin position="239"/>
        <end position="264"/>
    </location>
</feature>
<dbReference type="InterPro" id="IPR036640">
    <property type="entry name" value="ABC1_TM_sf"/>
</dbReference>
<feature type="transmembrane region" description="Helical" evidence="9">
    <location>
        <begin position="159"/>
        <end position="176"/>
    </location>
</feature>
<feature type="domain" description="ABC transmembrane type-1" evidence="11">
    <location>
        <begin position="19"/>
        <end position="302"/>
    </location>
</feature>
<name>A0A1W1VIU9_PEPAS</name>
<dbReference type="SUPFAM" id="SSF90123">
    <property type="entry name" value="ABC transporter transmembrane region"/>
    <property type="match status" value="1"/>
</dbReference>
<dbReference type="EMBL" id="FWWR01000017">
    <property type="protein sequence ID" value="SMB93309.1"/>
    <property type="molecule type" value="Genomic_DNA"/>
</dbReference>
<feature type="transmembrane region" description="Helical" evidence="9">
    <location>
        <begin position="58"/>
        <end position="83"/>
    </location>
</feature>
<dbReference type="SMART" id="SM00382">
    <property type="entry name" value="AAA"/>
    <property type="match status" value="1"/>
</dbReference>
<proteinExistence type="predicted"/>
<dbReference type="Gene3D" id="1.20.1560.10">
    <property type="entry name" value="ABC transporter type 1, transmembrane domain"/>
    <property type="match status" value="1"/>
</dbReference>
<keyword evidence="7 9" id="KW-1133">Transmembrane helix</keyword>
<keyword evidence="13" id="KW-1185">Reference proteome</keyword>
<keyword evidence="8 9" id="KW-0472">Membrane</keyword>
<dbReference type="InterPro" id="IPR039421">
    <property type="entry name" value="Type_1_exporter"/>
</dbReference>
<dbReference type="InterPro" id="IPR003439">
    <property type="entry name" value="ABC_transporter-like_ATP-bd"/>
</dbReference>
<evidence type="ECO:0000313" key="12">
    <source>
        <dbReference type="EMBL" id="SMB93309.1"/>
    </source>
</evidence>
<protein>
    <submittedName>
        <fullName evidence="12">ATP-binding cassette, subfamily B</fullName>
    </submittedName>
</protein>
<dbReference type="Pfam" id="PF00664">
    <property type="entry name" value="ABC_membrane"/>
    <property type="match status" value="1"/>
</dbReference>
<keyword evidence="6 12" id="KW-0067">ATP-binding</keyword>
<dbReference type="Gene3D" id="3.40.50.300">
    <property type="entry name" value="P-loop containing nucleotide triphosphate hydrolases"/>
    <property type="match status" value="1"/>
</dbReference>
<dbReference type="GO" id="GO:0140359">
    <property type="term" value="F:ABC-type transporter activity"/>
    <property type="evidence" value="ECO:0007669"/>
    <property type="project" value="InterPro"/>
</dbReference>
<evidence type="ECO:0000256" key="3">
    <source>
        <dbReference type="ARBA" id="ARBA00022475"/>
    </source>
</evidence>
<dbReference type="GO" id="GO:0016887">
    <property type="term" value="F:ATP hydrolysis activity"/>
    <property type="evidence" value="ECO:0007669"/>
    <property type="project" value="InterPro"/>
</dbReference>
<dbReference type="InterPro" id="IPR027417">
    <property type="entry name" value="P-loop_NTPase"/>
</dbReference>
<feature type="transmembrane region" description="Helical" evidence="9">
    <location>
        <begin position="132"/>
        <end position="153"/>
    </location>
</feature>
<feature type="transmembrane region" description="Helical" evidence="9">
    <location>
        <begin position="276"/>
        <end position="299"/>
    </location>
</feature>
<evidence type="ECO:0000256" key="8">
    <source>
        <dbReference type="ARBA" id="ARBA00023136"/>
    </source>
</evidence>
<keyword evidence="4 9" id="KW-0812">Transmembrane</keyword>
<evidence type="ECO:0000256" key="2">
    <source>
        <dbReference type="ARBA" id="ARBA00022448"/>
    </source>
</evidence>
<dbReference type="RefSeq" id="WP_084231560.1">
    <property type="nucleotide sequence ID" value="NZ_FWWR01000017.1"/>
</dbReference>
<dbReference type="Pfam" id="PF00005">
    <property type="entry name" value="ABC_tran"/>
    <property type="match status" value="1"/>
</dbReference>
<dbReference type="InterPro" id="IPR011527">
    <property type="entry name" value="ABC1_TM_dom"/>
</dbReference>
<dbReference type="GO" id="GO:0034040">
    <property type="term" value="F:ATPase-coupled lipid transmembrane transporter activity"/>
    <property type="evidence" value="ECO:0007669"/>
    <property type="project" value="TreeGrafter"/>
</dbReference>
<feature type="domain" description="ABC transporter" evidence="10">
    <location>
        <begin position="335"/>
        <end position="568"/>
    </location>
</feature>
<sequence length="579" mass="65372">MIYKKLKEYVPEKISLAYIGIMLTIISSACMVASYWYLYRLLNMILVEKSVTDAVQTAGYILGFLIANAIIYFMSVWCTHLVAFRLETNLKKRGIDNLMGASFSFYDKNESGRIRKIIDDNTALTHTSVAHLIPDLATAVFTPLFSLILTFVVDYRLGILFIITVIIGGIIGKGMMGETEFMGKYMLAQERMTSGAVEYVRGMSVLKIFKANVRSLKEFYNSILDYSEMALSYSMSCRVPYVVFQMFFNSIFLILIPASIYFISRGENIYEIVAKIIFYVSMCGVIFNAFMKIMYVAMYQYQATSAIKKIEDLFTDMKQNSLSHGGIKDIENCDITFENVSFGYEENMILNNLSFDLKQGKTYALVGASGSGKSTIVKLISGFYPVNSGKVLIGGHSIDEYTEETIVKNIANVFQDSKLFKMSIFDNVKVGNKDATREEVMEALHLAQCDEILDKFKERENVVIGTKGVYLSGGETQRIAIARAILKDAKIIILDEASAAADPENEYELQKAFANLMKGKTVIMIAHRLSSIRNVDEILVVQDGKIIERGNDAELMAKDSVYRSYQEKFRQANDWKVRK</sequence>
<keyword evidence="2" id="KW-0813">Transport</keyword>
<keyword evidence="3" id="KW-1003">Cell membrane</keyword>
<evidence type="ECO:0000256" key="5">
    <source>
        <dbReference type="ARBA" id="ARBA00022741"/>
    </source>
</evidence>
<dbReference type="FunFam" id="3.40.50.300:FF:000221">
    <property type="entry name" value="Multidrug ABC transporter ATP-binding protein"/>
    <property type="match status" value="1"/>
</dbReference>
<reference evidence="13" key="1">
    <citation type="submission" date="2017-04" db="EMBL/GenBank/DDBJ databases">
        <authorList>
            <person name="Varghese N."/>
            <person name="Submissions S."/>
        </authorList>
    </citation>
    <scope>NUCLEOTIDE SEQUENCE [LARGE SCALE GENOMIC DNA]</scope>
    <source>
        <strain evidence="13">DSM 20463</strain>
    </source>
</reference>
<dbReference type="GO" id="GO:0005886">
    <property type="term" value="C:plasma membrane"/>
    <property type="evidence" value="ECO:0007669"/>
    <property type="project" value="UniProtKB-SubCell"/>
</dbReference>
<evidence type="ECO:0000256" key="1">
    <source>
        <dbReference type="ARBA" id="ARBA00004651"/>
    </source>
</evidence>
<dbReference type="PROSITE" id="PS50893">
    <property type="entry name" value="ABC_TRANSPORTER_2"/>
    <property type="match status" value="1"/>
</dbReference>
<dbReference type="GO" id="GO:0005524">
    <property type="term" value="F:ATP binding"/>
    <property type="evidence" value="ECO:0007669"/>
    <property type="project" value="UniProtKB-KW"/>
</dbReference>
<comment type="subcellular location">
    <subcellularLocation>
        <location evidence="1">Cell membrane</location>
        <topology evidence="1">Multi-pass membrane protein</topology>
    </subcellularLocation>
</comment>
<dbReference type="AlphaFoldDB" id="A0A1W1VIU9"/>
<evidence type="ECO:0000313" key="13">
    <source>
        <dbReference type="Proteomes" id="UP000192368"/>
    </source>
</evidence>
<dbReference type="Proteomes" id="UP000192368">
    <property type="component" value="Unassembled WGS sequence"/>
</dbReference>
<evidence type="ECO:0000256" key="9">
    <source>
        <dbReference type="SAM" id="Phobius"/>
    </source>
</evidence>
<evidence type="ECO:0000259" key="10">
    <source>
        <dbReference type="PROSITE" id="PS50893"/>
    </source>
</evidence>
<dbReference type="InterPro" id="IPR003593">
    <property type="entry name" value="AAA+_ATPase"/>
</dbReference>
<evidence type="ECO:0000256" key="7">
    <source>
        <dbReference type="ARBA" id="ARBA00022989"/>
    </source>
</evidence>
<dbReference type="STRING" id="573058.SAMN00017477_2054"/>
<keyword evidence="5" id="KW-0547">Nucleotide-binding</keyword>
<dbReference type="SUPFAM" id="SSF52540">
    <property type="entry name" value="P-loop containing nucleoside triphosphate hydrolases"/>
    <property type="match status" value="1"/>
</dbReference>
<evidence type="ECO:0000256" key="4">
    <source>
        <dbReference type="ARBA" id="ARBA00022692"/>
    </source>
</evidence>
<dbReference type="PANTHER" id="PTHR24221">
    <property type="entry name" value="ATP-BINDING CASSETTE SUB-FAMILY B"/>
    <property type="match status" value="1"/>
</dbReference>
<evidence type="ECO:0000259" key="11">
    <source>
        <dbReference type="PROSITE" id="PS50929"/>
    </source>
</evidence>
<dbReference type="OrthoDB" id="9762778at2"/>
<organism evidence="12 13">
    <name type="scientific">Peptoniphilus asaccharolyticus DSM 20463</name>
    <dbReference type="NCBI Taxonomy" id="573058"/>
    <lineage>
        <taxon>Bacteria</taxon>
        <taxon>Bacillati</taxon>
        <taxon>Bacillota</taxon>
        <taxon>Tissierellia</taxon>
        <taxon>Tissierellales</taxon>
        <taxon>Peptoniphilaceae</taxon>
        <taxon>Peptoniphilus</taxon>
    </lineage>
</organism>
<dbReference type="PROSITE" id="PS50929">
    <property type="entry name" value="ABC_TM1F"/>
    <property type="match status" value="1"/>
</dbReference>
<dbReference type="PROSITE" id="PS51257">
    <property type="entry name" value="PROKAR_LIPOPROTEIN"/>
    <property type="match status" value="1"/>
</dbReference>
<dbReference type="PANTHER" id="PTHR24221:SF397">
    <property type="entry name" value="ABC TRANSPORTER, ATP-BINDING TRANSMEMBRANE PROTEIN"/>
    <property type="match status" value="1"/>
</dbReference>
<gene>
    <name evidence="12" type="ORF">SAMN00017477_2054</name>
</gene>
<accession>A0A1W1VIU9</accession>